<accession>A0A251V2C9</accession>
<dbReference type="Proteomes" id="UP000215914">
    <property type="component" value="Chromosome 4"/>
</dbReference>
<keyword evidence="2" id="KW-1185">Reference proteome</keyword>
<protein>
    <submittedName>
        <fullName evidence="1">Uncharacterized protein</fullName>
    </submittedName>
</protein>
<reference evidence="2" key="1">
    <citation type="journal article" date="2017" name="Nature">
        <title>The sunflower genome provides insights into oil metabolism, flowering and Asterid evolution.</title>
        <authorList>
            <person name="Badouin H."/>
            <person name="Gouzy J."/>
            <person name="Grassa C.J."/>
            <person name="Murat F."/>
            <person name="Staton S.E."/>
            <person name="Cottret L."/>
            <person name="Lelandais-Briere C."/>
            <person name="Owens G.L."/>
            <person name="Carrere S."/>
            <person name="Mayjonade B."/>
            <person name="Legrand L."/>
            <person name="Gill N."/>
            <person name="Kane N.C."/>
            <person name="Bowers J.E."/>
            <person name="Hubner S."/>
            <person name="Bellec A."/>
            <person name="Berard A."/>
            <person name="Berges H."/>
            <person name="Blanchet N."/>
            <person name="Boniface M.C."/>
            <person name="Brunel D."/>
            <person name="Catrice O."/>
            <person name="Chaidir N."/>
            <person name="Claudel C."/>
            <person name="Donnadieu C."/>
            <person name="Faraut T."/>
            <person name="Fievet G."/>
            <person name="Helmstetter N."/>
            <person name="King M."/>
            <person name="Knapp S.J."/>
            <person name="Lai Z."/>
            <person name="Le Paslier M.C."/>
            <person name="Lippi Y."/>
            <person name="Lorenzon L."/>
            <person name="Mandel J.R."/>
            <person name="Marage G."/>
            <person name="Marchand G."/>
            <person name="Marquand E."/>
            <person name="Bret-Mestries E."/>
            <person name="Morien E."/>
            <person name="Nambeesan S."/>
            <person name="Nguyen T."/>
            <person name="Pegot-Espagnet P."/>
            <person name="Pouilly N."/>
            <person name="Raftis F."/>
            <person name="Sallet E."/>
            <person name="Schiex T."/>
            <person name="Thomas J."/>
            <person name="Vandecasteele C."/>
            <person name="Vares D."/>
            <person name="Vear F."/>
            <person name="Vautrin S."/>
            <person name="Crespi M."/>
            <person name="Mangin B."/>
            <person name="Burke J.M."/>
            <person name="Salse J."/>
            <person name="Munos S."/>
            <person name="Vincourt P."/>
            <person name="Rieseberg L.H."/>
            <person name="Langlade N.B."/>
        </authorList>
    </citation>
    <scope>NUCLEOTIDE SEQUENCE [LARGE SCALE GENOMIC DNA]</scope>
    <source>
        <strain evidence="2">cv. SF193</strain>
    </source>
</reference>
<sequence length="72" mass="8122">MSMNSRTLCDPEDPSNSCDKWTLDIYRDAKFKERKGSTNQVRKIPMSFQRTTGGLSDEMAGKVAPPIVSYFS</sequence>
<organism evidence="1 2">
    <name type="scientific">Helianthus annuus</name>
    <name type="common">Common sunflower</name>
    <dbReference type="NCBI Taxonomy" id="4232"/>
    <lineage>
        <taxon>Eukaryota</taxon>
        <taxon>Viridiplantae</taxon>
        <taxon>Streptophyta</taxon>
        <taxon>Embryophyta</taxon>
        <taxon>Tracheophyta</taxon>
        <taxon>Spermatophyta</taxon>
        <taxon>Magnoliopsida</taxon>
        <taxon>eudicotyledons</taxon>
        <taxon>Gunneridae</taxon>
        <taxon>Pentapetalae</taxon>
        <taxon>asterids</taxon>
        <taxon>campanulids</taxon>
        <taxon>Asterales</taxon>
        <taxon>Asteraceae</taxon>
        <taxon>Asteroideae</taxon>
        <taxon>Heliantheae alliance</taxon>
        <taxon>Heliantheae</taxon>
        <taxon>Helianthus</taxon>
    </lineage>
</organism>
<proteinExistence type="predicted"/>
<dbReference type="AlphaFoldDB" id="A0A251V2C9"/>
<evidence type="ECO:0000313" key="1">
    <source>
        <dbReference type="EMBL" id="OTG29765.1"/>
    </source>
</evidence>
<name>A0A251V2C9_HELAN</name>
<evidence type="ECO:0000313" key="2">
    <source>
        <dbReference type="Proteomes" id="UP000215914"/>
    </source>
</evidence>
<gene>
    <name evidence="1" type="ORF">HannXRQ_Chr04g0125781</name>
</gene>
<dbReference type="InParanoid" id="A0A251V2C9"/>
<dbReference type="EMBL" id="CM007893">
    <property type="protein sequence ID" value="OTG29765.1"/>
    <property type="molecule type" value="Genomic_DNA"/>
</dbReference>